<dbReference type="InterPro" id="IPR026910">
    <property type="entry name" value="Shisa"/>
</dbReference>
<comment type="caution">
    <text evidence="8">The sequence shown here is derived from an EMBL/GenBank/DDBJ whole genome shotgun (WGS) entry which is preliminary data.</text>
</comment>
<evidence type="ECO:0000256" key="2">
    <source>
        <dbReference type="ARBA" id="ARBA00022692"/>
    </source>
</evidence>
<keyword evidence="3 6" id="KW-1133">Transmembrane helix</keyword>
<comment type="subcellular location">
    <subcellularLocation>
        <location evidence="1">Membrane</location>
    </subcellularLocation>
</comment>
<evidence type="ECO:0000256" key="6">
    <source>
        <dbReference type="SAM" id="Phobius"/>
    </source>
</evidence>
<evidence type="ECO:0000256" key="5">
    <source>
        <dbReference type="SAM" id="MobiDB-lite"/>
    </source>
</evidence>
<feature type="compositionally biased region" description="Polar residues" evidence="5">
    <location>
        <begin position="264"/>
        <end position="278"/>
    </location>
</feature>
<dbReference type="InterPro" id="IPR005135">
    <property type="entry name" value="Endo/exonuclease/phosphatase"/>
</dbReference>
<evidence type="ECO:0000313" key="8">
    <source>
        <dbReference type="EMBL" id="GFY52469.1"/>
    </source>
</evidence>
<organism evidence="8 9">
    <name type="scientific">Trichonephila inaurata madagascariensis</name>
    <dbReference type="NCBI Taxonomy" id="2747483"/>
    <lineage>
        <taxon>Eukaryota</taxon>
        <taxon>Metazoa</taxon>
        <taxon>Ecdysozoa</taxon>
        <taxon>Arthropoda</taxon>
        <taxon>Chelicerata</taxon>
        <taxon>Arachnida</taxon>
        <taxon>Araneae</taxon>
        <taxon>Araneomorphae</taxon>
        <taxon>Entelegynae</taxon>
        <taxon>Araneoidea</taxon>
        <taxon>Nephilidae</taxon>
        <taxon>Trichonephila</taxon>
        <taxon>Trichonephila inaurata</taxon>
    </lineage>
</organism>
<feature type="domain" description="Endonuclease/exonuclease/phosphatase" evidence="7">
    <location>
        <begin position="70"/>
        <end position="183"/>
    </location>
</feature>
<dbReference type="EMBL" id="BMAV01008703">
    <property type="protein sequence ID" value="GFY52469.1"/>
    <property type="molecule type" value="Genomic_DNA"/>
</dbReference>
<evidence type="ECO:0000256" key="4">
    <source>
        <dbReference type="ARBA" id="ARBA00023136"/>
    </source>
</evidence>
<dbReference type="GO" id="GO:0003824">
    <property type="term" value="F:catalytic activity"/>
    <property type="evidence" value="ECO:0007669"/>
    <property type="project" value="InterPro"/>
</dbReference>
<evidence type="ECO:0000256" key="1">
    <source>
        <dbReference type="ARBA" id="ARBA00004370"/>
    </source>
</evidence>
<keyword evidence="9" id="KW-1185">Reference proteome</keyword>
<evidence type="ECO:0000259" key="7">
    <source>
        <dbReference type="Pfam" id="PF14529"/>
    </source>
</evidence>
<dbReference type="Pfam" id="PF14529">
    <property type="entry name" value="Exo_endo_phos_2"/>
    <property type="match status" value="1"/>
</dbReference>
<keyword evidence="2 6" id="KW-0812">Transmembrane</keyword>
<protein>
    <recommendedName>
        <fullName evidence="7">Endonuclease/exonuclease/phosphatase domain-containing protein</fullName>
    </recommendedName>
</protein>
<feature type="compositionally biased region" description="Polar residues" evidence="5">
    <location>
        <begin position="384"/>
        <end position="397"/>
    </location>
</feature>
<dbReference type="PANTHER" id="PTHR31395:SF23">
    <property type="entry name" value="GEO05642P1"/>
    <property type="match status" value="1"/>
</dbReference>
<keyword evidence="4 6" id="KW-0472">Membrane</keyword>
<proteinExistence type="predicted"/>
<name>A0A8X6XHD0_9ARAC</name>
<evidence type="ECO:0000256" key="3">
    <source>
        <dbReference type="ARBA" id="ARBA00022989"/>
    </source>
</evidence>
<evidence type="ECO:0000313" key="9">
    <source>
        <dbReference type="Proteomes" id="UP000886998"/>
    </source>
</evidence>
<dbReference type="OrthoDB" id="6437591at2759"/>
<feature type="region of interest" description="Disordered" evidence="5">
    <location>
        <begin position="362"/>
        <end position="412"/>
    </location>
</feature>
<accession>A0A8X6XHD0</accession>
<reference evidence="8" key="1">
    <citation type="submission" date="2020-08" db="EMBL/GenBank/DDBJ databases">
        <title>Multicomponent nature underlies the extraordinary mechanical properties of spider dragline silk.</title>
        <authorList>
            <person name="Kono N."/>
            <person name="Nakamura H."/>
            <person name="Mori M."/>
            <person name="Yoshida Y."/>
            <person name="Ohtoshi R."/>
            <person name="Malay A.D."/>
            <person name="Moran D.A.P."/>
            <person name="Tomita M."/>
            <person name="Numata K."/>
            <person name="Arakawa K."/>
        </authorList>
    </citation>
    <scope>NUCLEOTIDE SEQUENCE</scope>
</reference>
<dbReference type="InterPro" id="IPR036691">
    <property type="entry name" value="Endo/exonu/phosph_ase_sf"/>
</dbReference>
<dbReference type="PANTHER" id="PTHR31395">
    <property type="entry name" value="SHISA"/>
    <property type="match status" value="1"/>
</dbReference>
<feature type="compositionally biased region" description="Pro residues" evidence="5">
    <location>
        <begin position="401"/>
        <end position="412"/>
    </location>
</feature>
<dbReference type="Gene3D" id="3.60.10.10">
    <property type="entry name" value="Endonuclease/exonuclease/phosphatase"/>
    <property type="match status" value="1"/>
</dbReference>
<gene>
    <name evidence="8" type="primary">NCL1_39713</name>
    <name evidence="8" type="ORF">TNIN_229901</name>
</gene>
<dbReference type="AlphaFoldDB" id="A0A8X6XHD0"/>
<dbReference type="GO" id="GO:0016020">
    <property type="term" value="C:membrane"/>
    <property type="evidence" value="ECO:0007669"/>
    <property type="project" value="UniProtKB-SubCell"/>
</dbReference>
<feature type="compositionally biased region" description="Basic and acidic residues" evidence="5">
    <location>
        <begin position="241"/>
        <end position="254"/>
    </location>
</feature>
<dbReference type="SUPFAM" id="SSF56219">
    <property type="entry name" value="DNase I-like"/>
    <property type="match status" value="1"/>
</dbReference>
<feature type="transmembrane region" description="Helical" evidence="6">
    <location>
        <begin position="290"/>
        <end position="308"/>
    </location>
</feature>
<feature type="region of interest" description="Disordered" evidence="5">
    <location>
        <begin position="240"/>
        <end position="278"/>
    </location>
</feature>
<sequence>MEADNIDCELVQEPHSYRSSLPGYPSTYRLFYDPNSDIIKAAIIVRSRHLSTFIDNMVTLEVITGSTAFTLFSYYFEPSKNIDSDLHKISQVFSSQNLNRLVWSMDSNSKSELWFSPYSDVRGDKLSEFISANNLFIINEDCGPTFRATQGTSHINITVVGSDLLEDNLSWCLSENESLSDHMGFSTLFLIISSLLLLSTVSCNHDHHDHNNKRKDIHWQSFLPPFLVLESTTNIISSTKTKGEGIKSDQEHSTSESTPDFGKSESTPESSTSLVGQSETFEDMKNKFKLGLGFIISIPIVGLIFLVFCCYCICKCCCSSVESPGAIVIQNNAGQVAPPPPQPQIIVQQPIYQHVPPSYEMQQQRWAQPSQPPQWTPQPMGHQGQYSPNSAYDNPNYTGPVAPPPPYNTGKY</sequence>
<dbReference type="Proteomes" id="UP000886998">
    <property type="component" value="Unassembled WGS sequence"/>
</dbReference>